<keyword evidence="5" id="KW-0479">Metal-binding</keyword>
<name>A0ABW6K013_9BACI</name>
<dbReference type="RefSeq" id="WP_389218061.1">
    <property type="nucleotide sequence ID" value="NZ_JBIACJ010000003.1"/>
</dbReference>
<dbReference type="Pfam" id="PF22026">
    <property type="entry name" value="Alpha-amylase_C_2"/>
    <property type="match status" value="1"/>
</dbReference>
<evidence type="ECO:0000256" key="2">
    <source>
        <dbReference type="ARBA" id="ARBA00001913"/>
    </source>
</evidence>
<evidence type="ECO:0000256" key="6">
    <source>
        <dbReference type="ARBA" id="ARBA00022729"/>
    </source>
</evidence>
<evidence type="ECO:0000256" key="8">
    <source>
        <dbReference type="ARBA" id="ARBA00022837"/>
    </source>
</evidence>
<keyword evidence="11" id="KW-1133">Transmembrane helix</keyword>
<organism evidence="14 15">
    <name type="scientific">Cytobacillus mangrovibacter</name>
    <dbReference type="NCBI Taxonomy" id="3299024"/>
    <lineage>
        <taxon>Bacteria</taxon>
        <taxon>Bacillati</taxon>
        <taxon>Bacillota</taxon>
        <taxon>Bacilli</taxon>
        <taxon>Bacillales</taxon>
        <taxon>Bacillaceae</taxon>
        <taxon>Cytobacillus</taxon>
    </lineage>
</organism>
<evidence type="ECO:0000256" key="3">
    <source>
        <dbReference type="ARBA" id="ARBA00008061"/>
    </source>
</evidence>
<dbReference type="InterPro" id="IPR017853">
    <property type="entry name" value="GH"/>
</dbReference>
<evidence type="ECO:0000313" key="14">
    <source>
        <dbReference type="EMBL" id="MFE8696330.1"/>
    </source>
</evidence>
<comment type="cofactor">
    <cofactor evidence="2">
        <name>Ca(2+)</name>
        <dbReference type="ChEBI" id="CHEBI:29108"/>
    </cofactor>
</comment>
<evidence type="ECO:0000256" key="7">
    <source>
        <dbReference type="ARBA" id="ARBA00022801"/>
    </source>
</evidence>
<dbReference type="EMBL" id="JBIACJ010000003">
    <property type="protein sequence ID" value="MFE8696330.1"/>
    <property type="molecule type" value="Genomic_DNA"/>
</dbReference>
<dbReference type="SUPFAM" id="SSF51445">
    <property type="entry name" value="(Trans)glycosidases"/>
    <property type="match status" value="1"/>
</dbReference>
<keyword evidence="7 14" id="KW-0378">Hydrolase</keyword>
<dbReference type="PANTHER" id="PTHR10357">
    <property type="entry name" value="ALPHA-AMYLASE FAMILY MEMBER"/>
    <property type="match status" value="1"/>
</dbReference>
<evidence type="ECO:0000256" key="10">
    <source>
        <dbReference type="ARBA" id="ARBA00023295"/>
    </source>
</evidence>
<feature type="chain" id="PRO_5046480659" description="alpha-amylase" evidence="12">
    <location>
        <begin position="24"/>
        <end position="499"/>
    </location>
</feature>
<gene>
    <name evidence="14" type="ORF">ACFYKT_08170</name>
</gene>
<accession>A0ABW6K013</accession>
<dbReference type="EC" id="3.2.1.1" evidence="4"/>
<evidence type="ECO:0000256" key="1">
    <source>
        <dbReference type="ARBA" id="ARBA00000548"/>
    </source>
</evidence>
<keyword evidence="8" id="KW-0106">Calcium</keyword>
<dbReference type="GO" id="GO:0016787">
    <property type="term" value="F:hydrolase activity"/>
    <property type="evidence" value="ECO:0007669"/>
    <property type="project" value="UniProtKB-KW"/>
</dbReference>
<comment type="catalytic activity">
    <reaction evidence="1">
        <text>Endohydrolysis of (1-&gt;4)-alpha-D-glucosidic linkages in polysaccharides containing three or more (1-&gt;4)-alpha-linked D-glucose units.</text>
        <dbReference type="EC" id="3.2.1.1"/>
    </reaction>
</comment>
<keyword evidence="10" id="KW-0326">Glycosidase</keyword>
<dbReference type="Gene3D" id="3.20.20.80">
    <property type="entry name" value="Glycosidases"/>
    <property type="match status" value="1"/>
</dbReference>
<feature type="domain" description="Glycosyl hydrolase family 13 catalytic" evidence="13">
    <location>
        <begin position="38"/>
        <end position="371"/>
    </location>
</feature>
<evidence type="ECO:0000256" key="12">
    <source>
        <dbReference type="SAM" id="SignalP"/>
    </source>
</evidence>
<keyword evidence="9" id="KW-0119">Carbohydrate metabolism</keyword>
<evidence type="ECO:0000256" key="5">
    <source>
        <dbReference type="ARBA" id="ARBA00022723"/>
    </source>
</evidence>
<dbReference type="InterPro" id="IPR013777">
    <property type="entry name" value="A-amylase-like"/>
</dbReference>
<evidence type="ECO:0000256" key="4">
    <source>
        <dbReference type="ARBA" id="ARBA00012595"/>
    </source>
</evidence>
<evidence type="ECO:0000313" key="15">
    <source>
        <dbReference type="Proteomes" id="UP001601058"/>
    </source>
</evidence>
<evidence type="ECO:0000256" key="9">
    <source>
        <dbReference type="ARBA" id="ARBA00023277"/>
    </source>
</evidence>
<keyword evidence="6 12" id="KW-0732">Signal</keyword>
<dbReference type="SUPFAM" id="SSF51011">
    <property type="entry name" value="Glycosyl hydrolase domain"/>
    <property type="match status" value="1"/>
</dbReference>
<dbReference type="PIRSF" id="PIRSF001024">
    <property type="entry name" value="Alph-amyl_fung"/>
    <property type="match status" value="1"/>
</dbReference>
<proteinExistence type="inferred from homology"/>
<dbReference type="InterPro" id="IPR013780">
    <property type="entry name" value="Glyco_hydro_b"/>
</dbReference>
<keyword evidence="11" id="KW-0472">Membrane</keyword>
<evidence type="ECO:0000256" key="11">
    <source>
        <dbReference type="SAM" id="Phobius"/>
    </source>
</evidence>
<dbReference type="Pfam" id="PF00128">
    <property type="entry name" value="Alpha-amylase"/>
    <property type="match status" value="1"/>
</dbReference>
<comment type="similarity">
    <text evidence="3">Belongs to the glycosyl hydrolase 13 family.</text>
</comment>
<evidence type="ECO:0000259" key="13">
    <source>
        <dbReference type="SMART" id="SM00642"/>
    </source>
</evidence>
<comment type="caution">
    <text evidence="14">The sequence shown here is derived from an EMBL/GenBank/DDBJ whole genome shotgun (WGS) entry which is preliminary data.</text>
</comment>
<feature type="signal peptide" evidence="12">
    <location>
        <begin position="1"/>
        <end position="23"/>
    </location>
</feature>
<dbReference type="InterPro" id="IPR006047">
    <property type="entry name" value="GH13_cat_dom"/>
</dbReference>
<keyword evidence="11" id="KW-0812">Transmembrane</keyword>
<feature type="transmembrane region" description="Helical" evidence="11">
    <location>
        <begin position="467"/>
        <end position="488"/>
    </location>
</feature>
<reference evidence="14 15" key="1">
    <citation type="submission" date="2024-08" db="EMBL/GenBank/DDBJ databases">
        <title>Two novel Cytobacillus novel species.</title>
        <authorList>
            <person name="Liu G."/>
        </authorList>
    </citation>
    <scope>NUCLEOTIDE SEQUENCE [LARGE SCALE GENOMIC DNA]</scope>
    <source>
        <strain evidence="14 15">FJAT-53684</strain>
    </source>
</reference>
<protein>
    <recommendedName>
        <fullName evidence="4">alpha-amylase</fullName>
        <ecNumber evidence="4">3.2.1.1</ecNumber>
    </recommendedName>
</protein>
<dbReference type="InterPro" id="IPR054174">
    <property type="entry name" value="Alpha-amylase-like_C"/>
</dbReference>
<sequence>MKKRAWIFILIPFLLFYALPVGAAEKEDRKWQDESIYFLMVDRFNNGDLGNDNQVDVKDPNAYHGGDFQGIIDKLDYIKDMGFTSIWLNSILDNEDKGYHGKWVQDFYKTEEHFGTMDEFKKLVKEAHNRDMKVLFDFEVIQVGPNHSFLTEPEKKDWFREQKGDELPKLNQENPEVKNYLIDAAKWWIEETNIDGYYLEDVDKAPDDFTREFAKEVKSAKNNFYLLGDLQAHDSEKVAQFQELGMDGLLDVPLAEKIRPVFDQVDNSLNDLVANKEYLMSIYKDPFLMGSVVDNRNMARFTHAAITKNQHPGPRWKLALTYLYTTPGIPIVYYGSEIALEGGGGADNHGQMDFRTDKELIDYITKLGELRAAFPSLTRGSLELLAEENEMSVYKRTYEEETTVIAINNSSGSQNITIDANVLEDDRELRGLITDDLVKSRNGQYTLFLDREEAEVYVLSNKSGINIPFVIATIVVYGAFLTFIYLIWSRSRKRKASKK</sequence>
<dbReference type="PANTHER" id="PTHR10357:SF215">
    <property type="entry name" value="ALPHA-AMYLASE 1"/>
    <property type="match status" value="1"/>
</dbReference>
<keyword evidence="15" id="KW-1185">Reference proteome</keyword>
<dbReference type="Proteomes" id="UP001601058">
    <property type="component" value="Unassembled WGS sequence"/>
</dbReference>
<dbReference type="SMART" id="SM00642">
    <property type="entry name" value="Aamy"/>
    <property type="match status" value="1"/>
</dbReference>
<dbReference type="Gene3D" id="2.60.40.1180">
    <property type="entry name" value="Golgi alpha-mannosidase II"/>
    <property type="match status" value="1"/>
</dbReference>